<name>A0A2H1W316_SPOFR</name>
<dbReference type="AlphaFoldDB" id="A0A2H1W316"/>
<evidence type="ECO:0000313" key="1">
    <source>
        <dbReference type="EMBL" id="SOQ47427.1"/>
    </source>
</evidence>
<gene>
    <name evidence="1" type="ORF">SFRICE_011476</name>
</gene>
<protein>
    <submittedName>
        <fullName evidence="1">SFRICE_011476</fullName>
    </submittedName>
</protein>
<reference evidence="1" key="1">
    <citation type="submission" date="2016-07" db="EMBL/GenBank/DDBJ databases">
        <authorList>
            <person name="Bretaudeau A."/>
        </authorList>
    </citation>
    <scope>NUCLEOTIDE SEQUENCE</scope>
    <source>
        <strain evidence="1">Rice</strain>
        <tissue evidence="1">Whole body</tissue>
    </source>
</reference>
<dbReference type="EMBL" id="ODYU01005983">
    <property type="protein sequence ID" value="SOQ47427.1"/>
    <property type="molecule type" value="Genomic_DNA"/>
</dbReference>
<proteinExistence type="predicted"/>
<accession>A0A2H1W316</accession>
<organism evidence="1">
    <name type="scientific">Spodoptera frugiperda</name>
    <name type="common">Fall armyworm</name>
    <dbReference type="NCBI Taxonomy" id="7108"/>
    <lineage>
        <taxon>Eukaryota</taxon>
        <taxon>Metazoa</taxon>
        <taxon>Ecdysozoa</taxon>
        <taxon>Arthropoda</taxon>
        <taxon>Hexapoda</taxon>
        <taxon>Insecta</taxon>
        <taxon>Pterygota</taxon>
        <taxon>Neoptera</taxon>
        <taxon>Endopterygota</taxon>
        <taxon>Lepidoptera</taxon>
        <taxon>Glossata</taxon>
        <taxon>Ditrysia</taxon>
        <taxon>Noctuoidea</taxon>
        <taxon>Noctuidae</taxon>
        <taxon>Amphipyrinae</taxon>
        <taxon>Spodoptera</taxon>
    </lineage>
</organism>
<sequence length="110" mass="12378">MIASLVEWSILGSGKMGKSFNVSSRLERGEISVRLLLTKNHPVPTSALQAGTPLDEEETEPPELYVTEEIEEAPLPPILAPQMPTVNDTGNIYIRYLTRPLILLWRRCDY</sequence>